<dbReference type="AlphaFoldDB" id="A0A4P9VUT9"/>
<accession>A0A4P9VUT9</accession>
<reference evidence="1 2" key="1">
    <citation type="submission" date="2017-04" db="EMBL/GenBank/DDBJ databases">
        <title>Draft genome sequence of Zooshikella ganghwensis VG4 isolated from Red Sea sediments.</title>
        <authorList>
            <person name="Rehman Z."/>
            <person name="Alam I."/>
            <person name="Kamau A."/>
            <person name="Bajic V."/>
            <person name="Leiknes T."/>
        </authorList>
    </citation>
    <scope>NUCLEOTIDE SEQUENCE [LARGE SCALE GENOMIC DNA]</scope>
    <source>
        <strain evidence="1 2">VG4</strain>
    </source>
</reference>
<evidence type="ECO:0000313" key="2">
    <source>
        <dbReference type="Proteomes" id="UP000257039"/>
    </source>
</evidence>
<dbReference type="EMBL" id="NDXW01000001">
    <property type="protein sequence ID" value="RDH46112.1"/>
    <property type="molecule type" value="Genomic_DNA"/>
</dbReference>
<keyword evidence="2" id="KW-1185">Reference proteome</keyword>
<proteinExistence type="predicted"/>
<organism evidence="1 2">
    <name type="scientific">Zooshikella ganghwensis</name>
    <dbReference type="NCBI Taxonomy" id="202772"/>
    <lineage>
        <taxon>Bacteria</taxon>
        <taxon>Pseudomonadati</taxon>
        <taxon>Pseudomonadota</taxon>
        <taxon>Gammaproteobacteria</taxon>
        <taxon>Oceanospirillales</taxon>
        <taxon>Zooshikellaceae</taxon>
        <taxon>Zooshikella</taxon>
    </lineage>
</organism>
<evidence type="ECO:0008006" key="3">
    <source>
        <dbReference type="Google" id="ProtNLM"/>
    </source>
</evidence>
<dbReference type="RefSeq" id="WP_094788924.1">
    <property type="nucleotide sequence ID" value="NZ_NDXW01000001.1"/>
</dbReference>
<name>A0A4P9VUT9_9GAMM</name>
<gene>
    <name evidence="1" type="ORF">B9G39_23150</name>
</gene>
<dbReference type="Proteomes" id="UP000257039">
    <property type="component" value="Unassembled WGS sequence"/>
</dbReference>
<evidence type="ECO:0000313" key="1">
    <source>
        <dbReference type="EMBL" id="RDH46112.1"/>
    </source>
</evidence>
<protein>
    <recommendedName>
        <fullName evidence="3">GNAT family N-acetyltransferase</fullName>
    </recommendedName>
</protein>
<comment type="caution">
    <text evidence="1">The sequence shown here is derived from an EMBL/GenBank/DDBJ whole genome shotgun (WGS) entry which is preliminary data.</text>
</comment>
<sequence length="193" mass="22447">MISTKIAKDNAQIELFKKLYYESSSNHVDIEYLKRASIVRFFYDKHGNPIAGYVLNGNIPHRYLSDIPSESYDTCNIPPKDNMVEGCCIWMNRGLNSFGRGIIYIVTFYDYCMLGKRFMMGASVEPKVASLQKKVIPNVVYEGPIKHAPWCSMYFGTRRHMIWLTLFVVCNYWFVKPLKNKLTVFKRKLLSEA</sequence>